<evidence type="ECO:0000313" key="3">
    <source>
        <dbReference type="EMBL" id="MDO9712872.1"/>
    </source>
</evidence>
<evidence type="ECO:0000256" key="2">
    <source>
        <dbReference type="SAM" id="Phobius"/>
    </source>
</evidence>
<evidence type="ECO:0000313" key="4">
    <source>
        <dbReference type="Proteomes" id="UP001243009"/>
    </source>
</evidence>
<keyword evidence="2" id="KW-0812">Transmembrane</keyword>
<feature type="region of interest" description="Disordered" evidence="1">
    <location>
        <begin position="1"/>
        <end position="47"/>
    </location>
</feature>
<feature type="transmembrane region" description="Helical" evidence="2">
    <location>
        <begin position="63"/>
        <end position="80"/>
    </location>
</feature>
<gene>
    <name evidence="3" type="ORF">Q7A36_31365</name>
</gene>
<keyword evidence="2" id="KW-1133">Transmembrane helix</keyword>
<sequence>MDMHPVASRQAVSFQAPAPFHEWSGRPPATPAGRPEEGNQRPPRPGWPAAWRMMAVAGQCGRILLGWAGFAILLLAGGLARL</sequence>
<protein>
    <submittedName>
        <fullName evidence="3">Uncharacterized protein</fullName>
    </submittedName>
</protein>
<keyword evidence="4" id="KW-1185">Reference proteome</keyword>
<accession>A0ABT9E9R5</accession>
<name>A0ABT9E9R5_9PROT</name>
<keyword evidence="2" id="KW-0472">Membrane</keyword>
<proteinExistence type="predicted"/>
<evidence type="ECO:0000256" key="1">
    <source>
        <dbReference type="SAM" id="MobiDB-lite"/>
    </source>
</evidence>
<organism evidence="3 4">
    <name type="scientific">Paracraurococcus lichenis</name>
    <dbReference type="NCBI Taxonomy" id="3064888"/>
    <lineage>
        <taxon>Bacteria</taxon>
        <taxon>Pseudomonadati</taxon>
        <taxon>Pseudomonadota</taxon>
        <taxon>Alphaproteobacteria</taxon>
        <taxon>Acetobacterales</taxon>
        <taxon>Roseomonadaceae</taxon>
        <taxon>Paracraurococcus</taxon>
    </lineage>
</organism>
<dbReference type="RefSeq" id="WP_305107733.1">
    <property type="nucleotide sequence ID" value="NZ_JAUTWS010000061.1"/>
</dbReference>
<comment type="caution">
    <text evidence="3">The sequence shown here is derived from an EMBL/GenBank/DDBJ whole genome shotgun (WGS) entry which is preliminary data.</text>
</comment>
<dbReference type="EMBL" id="JAUTWS010000061">
    <property type="protein sequence ID" value="MDO9712872.1"/>
    <property type="molecule type" value="Genomic_DNA"/>
</dbReference>
<reference evidence="3 4" key="1">
    <citation type="submission" date="2023-08" db="EMBL/GenBank/DDBJ databases">
        <title>The draft genome sequence of Paracraurococcus sp. LOR1-02.</title>
        <authorList>
            <person name="Kingkaew E."/>
            <person name="Tanasupawat S."/>
        </authorList>
    </citation>
    <scope>NUCLEOTIDE SEQUENCE [LARGE SCALE GENOMIC DNA]</scope>
    <source>
        <strain evidence="3 4">LOR1-02</strain>
    </source>
</reference>
<dbReference type="Proteomes" id="UP001243009">
    <property type="component" value="Unassembled WGS sequence"/>
</dbReference>